<dbReference type="CDD" id="cd00311">
    <property type="entry name" value="TIM"/>
    <property type="match status" value="1"/>
</dbReference>
<proteinExistence type="inferred from homology"/>
<sequence length="832" mass="91297">MAAVTPRRRLVGLSTKMYFSPSRTKEYLDGLLPRLATCPGPHAIDIFLIPDFLSLPAAVTQTGTAPLLLGAQDCYAEDAGAYTGEVSPASLAELGVRIVELGHAERRRLFGETDASTAAKAAAAARNGLIPLVCVGELDRPQGASDEAGAQAAAEALRPQVESIFAAVPPGAEVVLAYEPVWAIGAAEPAAAEHVLGVVRAVRAMVCVRGREGRVRILYGGSAGPGTFERLKGGVDGLFLGRFGHDVDRFWRTVEEVATFEMASDEQPQDTKSDSFAEETADQGEVHAEILQQCQAIAGRISTLIDELQQLKEVVDQRPVVGSKPLPWNQAITGLGVFERLVLSEKRNVDNMLKLCETTQDDDTDLEVLNNKLRTKLDACNYKFHDLVWSTAKKCHNLVGLRRDFSRTPANRKTDTVIVDAIVSGGAEWIKVVNTTERRLFYEMTDAGWDWEDDEDEDPDEPPLPKGSENDIEVARFARQLVAAASITYHDYRRPTVRMLLTRIREGENHHVDRLLNFIRTFGGEIDLTLETASDTSGLLSQPTPSIEDALSHLVITEPYKDFTTTLNVDCSVFMALASDFSHMAIGPDSDLLRSAQHLIDARDEVENGPRLLTTMYPAITGRDLVCTQDAADTFLKIAYDIGTESEVARARILFEASQDAPVDADARAADCKRRLDELRKLSCYPVPDDLRLPIRTVDTITWDKAQQLVEAHELPEVALVVGQKGSGLNAMNVSSFLYGWKAHLTTITSNWEAAKRLKTVIEANRVAGDDVVGPQIWRIPFARKLLAKPKSSGLPPLKTRKDRKREKVTSLQRWAGEDGQTEKATPETGAS</sequence>
<evidence type="ECO:0000256" key="2">
    <source>
        <dbReference type="ARBA" id="ARBA00011738"/>
    </source>
</evidence>
<dbReference type="PROSITE" id="PS51440">
    <property type="entry name" value="TIM_2"/>
    <property type="match status" value="1"/>
</dbReference>
<comment type="subunit">
    <text evidence="2">Homodimer.</text>
</comment>
<comment type="similarity">
    <text evidence="1">Belongs to the triosephosphate isomerase family.</text>
</comment>
<dbReference type="InterPro" id="IPR000652">
    <property type="entry name" value="Triosephosphate_isomerase"/>
</dbReference>
<feature type="compositionally biased region" description="Acidic residues" evidence="7">
    <location>
        <begin position="450"/>
        <end position="461"/>
    </location>
</feature>
<dbReference type="UniPathway" id="UPA00109">
    <property type="reaction ID" value="UER00189"/>
</dbReference>
<evidence type="ECO:0000256" key="6">
    <source>
        <dbReference type="ARBA" id="ARBA00031906"/>
    </source>
</evidence>
<evidence type="ECO:0000313" key="8">
    <source>
        <dbReference type="EMBL" id="CRK28768.1"/>
    </source>
</evidence>
<dbReference type="PANTHER" id="PTHR21139">
    <property type="entry name" value="TRIOSEPHOSPHATE ISOMERASE"/>
    <property type="match status" value="1"/>
</dbReference>
<comment type="pathway">
    <text evidence="5">Carbohydrate biosynthesis.</text>
</comment>
<dbReference type="PANTHER" id="PTHR21139:SF2">
    <property type="entry name" value="TRIOSEPHOSPHATE ISOMERASE"/>
    <property type="match status" value="1"/>
</dbReference>
<dbReference type="GO" id="GO:0019563">
    <property type="term" value="P:glycerol catabolic process"/>
    <property type="evidence" value="ECO:0007669"/>
    <property type="project" value="TreeGrafter"/>
</dbReference>
<feature type="region of interest" description="Disordered" evidence="7">
    <location>
        <begin position="790"/>
        <end position="832"/>
    </location>
</feature>
<keyword evidence="4" id="KW-0413">Isomerase</keyword>
<name>A0A0G4M3B8_VERLO</name>
<reference evidence="8 9" key="1">
    <citation type="submission" date="2015-05" db="EMBL/GenBank/DDBJ databases">
        <authorList>
            <person name="Wang D.B."/>
            <person name="Wang M."/>
        </authorList>
    </citation>
    <scope>NUCLEOTIDE SEQUENCE [LARGE SCALE GENOMIC DNA]</scope>
    <source>
        <strain evidence="8">VL1</strain>
    </source>
</reference>
<dbReference type="GO" id="GO:0046166">
    <property type="term" value="P:glyceraldehyde-3-phosphate biosynthetic process"/>
    <property type="evidence" value="ECO:0007669"/>
    <property type="project" value="TreeGrafter"/>
</dbReference>
<evidence type="ECO:0000256" key="5">
    <source>
        <dbReference type="ARBA" id="ARBA00024331"/>
    </source>
</evidence>
<evidence type="ECO:0000313" key="9">
    <source>
        <dbReference type="Proteomes" id="UP000044602"/>
    </source>
</evidence>
<evidence type="ECO:0000256" key="1">
    <source>
        <dbReference type="ARBA" id="ARBA00007422"/>
    </source>
</evidence>
<dbReference type="STRING" id="100787.A0A0G4M3B8"/>
<keyword evidence="9" id="KW-1185">Reference proteome</keyword>
<dbReference type="EMBL" id="CVQH01020862">
    <property type="protein sequence ID" value="CRK28768.1"/>
    <property type="molecule type" value="Genomic_DNA"/>
</dbReference>
<dbReference type="Pfam" id="PF00121">
    <property type="entry name" value="TIM"/>
    <property type="match status" value="1"/>
</dbReference>
<dbReference type="UniPathway" id="UPA00138"/>
<dbReference type="InterPro" id="IPR013785">
    <property type="entry name" value="Aldolase_TIM"/>
</dbReference>
<accession>A0A0G4M3B8</accession>
<evidence type="ECO:0000256" key="4">
    <source>
        <dbReference type="ARBA" id="ARBA00023235"/>
    </source>
</evidence>
<feature type="region of interest" description="Disordered" evidence="7">
    <location>
        <begin position="450"/>
        <end position="469"/>
    </location>
</feature>
<evidence type="ECO:0000256" key="3">
    <source>
        <dbReference type="ARBA" id="ARBA00011940"/>
    </source>
</evidence>
<dbReference type="EC" id="5.3.1.1" evidence="3"/>
<protein>
    <recommendedName>
        <fullName evidence="3">triose-phosphate isomerase</fullName>
        <ecNumber evidence="3">5.3.1.1</ecNumber>
    </recommendedName>
    <alternativeName>
        <fullName evidence="6">Triose-phosphate isomerase</fullName>
    </alternativeName>
</protein>
<dbReference type="GO" id="GO:0005829">
    <property type="term" value="C:cytosol"/>
    <property type="evidence" value="ECO:0007669"/>
    <property type="project" value="TreeGrafter"/>
</dbReference>
<dbReference type="GO" id="GO:0006096">
    <property type="term" value="P:glycolytic process"/>
    <property type="evidence" value="ECO:0007669"/>
    <property type="project" value="UniProtKB-UniPathway"/>
</dbReference>
<organism evidence="8 9">
    <name type="scientific">Verticillium longisporum</name>
    <name type="common">Verticillium dahliae var. longisporum</name>
    <dbReference type="NCBI Taxonomy" id="100787"/>
    <lineage>
        <taxon>Eukaryota</taxon>
        <taxon>Fungi</taxon>
        <taxon>Dikarya</taxon>
        <taxon>Ascomycota</taxon>
        <taxon>Pezizomycotina</taxon>
        <taxon>Sordariomycetes</taxon>
        <taxon>Hypocreomycetidae</taxon>
        <taxon>Glomerellales</taxon>
        <taxon>Plectosphaerellaceae</taxon>
        <taxon>Verticillium</taxon>
    </lineage>
</organism>
<dbReference type="InterPro" id="IPR035990">
    <property type="entry name" value="TIM_sf"/>
</dbReference>
<gene>
    <name evidence="8" type="ORF">BN1708_004750</name>
</gene>
<dbReference type="GO" id="GO:0004807">
    <property type="term" value="F:triose-phosphate isomerase activity"/>
    <property type="evidence" value="ECO:0007669"/>
    <property type="project" value="UniProtKB-EC"/>
</dbReference>
<evidence type="ECO:0000256" key="7">
    <source>
        <dbReference type="SAM" id="MobiDB-lite"/>
    </source>
</evidence>
<dbReference type="Proteomes" id="UP000044602">
    <property type="component" value="Unassembled WGS sequence"/>
</dbReference>
<dbReference type="Gene3D" id="3.20.20.70">
    <property type="entry name" value="Aldolase class I"/>
    <property type="match status" value="1"/>
</dbReference>
<dbReference type="AlphaFoldDB" id="A0A0G4M3B8"/>
<dbReference type="GO" id="GO:0006094">
    <property type="term" value="P:gluconeogenesis"/>
    <property type="evidence" value="ECO:0007669"/>
    <property type="project" value="UniProtKB-UniPathway"/>
</dbReference>
<dbReference type="SUPFAM" id="SSF51351">
    <property type="entry name" value="Triosephosphate isomerase (TIM)"/>
    <property type="match status" value="1"/>
</dbReference>